<dbReference type="Gene3D" id="1.25.40.390">
    <property type="match status" value="1"/>
</dbReference>
<reference evidence="8 9" key="1">
    <citation type="submission" date="2022-03" db="EMBL/GenBank/DDBJ databases">
        <title>Parabacteroides sp. nov. isolated from swine feces.</title>
        <authorList>
            <person name="Bak J.E."/>
        </authorList>
    </citation>
    <scope>NUCLEOTIDE SEQUENCE [LARGE SCALE GENOMIC DNA]</scope>
    <source>
        <strain evidence="8 9">AGMB00274</strain>
    </source>
</reference>
<comment type="caution">
    <text evidence="8">The sequence shown here is derived from an EMBL/GenBank/DDBJ whole genome shotgun (WGS) entry which is preliminary data.</text>
</comment>
<sequence length="590" mass="67665">MKQYINLGVLVLTSMLFGCNDNDFLNENPETFYTIDNIFTTSSQVSAVVTSCYDQVRYIYCPQENWDLDFYAYCLGNGTDMYDVATIRLANRFNDYSVLNSETKGFYSVYSAFYQLINMANTALMAANLDNIVWASEDEKARIIAEARFFRAFAYRNLGELYGGVPIVTELAIEPRYDYERSTRLETYQFAIDELEACLDDLPETSEEAGRLVRAAAQHNLCQLYIDKGIVLSEEGGDSNAAYLKAIEYADFVIDGGLYSLMTERFGMRANENPQFYYASSEAEQTEEHSYENAGYGIDGNVFWDLFQVGNQDYQAGNRESIWAIQFDYEVYKQEGSKGTIYAGYYCPVFRDQGGEYATGSMEDVGGLGTCAVQPTFYTRDLIYEGKWNVDMRNSDAVFRRTILGNVPGSQYYGKLLPWSVLYREDASGQRNDVATTQLYPISCKIGPDYYVGIEDGENRSHIFRDHYLIRLPETILLRAEAKYRLGNMQSAANDINLLRERAKCQYKVVAKDINLDLILDERARELVYEESRWNTLLRMGGTVAVDRIKKYAYWDYPRTTLNKKFNLWPIPQTVIDTNKDVKLEQNPGW</sequence>
<dbReference type="InterPro" id="IPR033985">
    <property type="entry name" value="SusD-like_N"/>
</dbReference>
<dbReference type="Pfam" id="PF14322">
    <property type="entry name" value="SusD-like_3"/>
    <property type="match status" value="1"/>
</dbReference>
<evidence type="ECO:0000256" key="2">
    <source>
        <dbReference type="ARBA" id="ARBA00006275"/>
    </source>
</evidence>
<feature type="domain" description="SusD-like N-terminal" evidence="7">
    <location>
        <begin position="96"/>
        <end position="225"/>
    </location>
</feature>
<dbReference type="Pfam" id="PF07980">
    <property type="entry name" value="SusD_RagB"/>
    <property type="match status" value="1"/>
</dbReference>
<evidence type="ECO:0000313" key="8">
    <source>
        <dbReference type="EMBL" id="MCJ2379183.1"/>
    </source>
</evidence>
<proteinExistence type="inferred from homology"/>
<dbReference type="PROSITE" id="PS51257">
    <property type="entry name" value="PROKAR_LIPOPROTEIN"/>
    <property type="match status" value="1"/>
</dbReference>
<evidence type="ECO:0000259" key="6">
    <source>
        <dbReference type="Pfam" id="PF07980"/>
    </source>
</evidence>
<name>A0ABT0BWN1_9BACT</name>
<evidence type="ECO:0000256" key="4">
    <source>
        <dbReference type="ARBA" id="ARBA00023136"/>
    </source>
</evidence>
<organism evidence="8 9">
    <name type="scientific">Parabacteroides faecalis</name>
    <dbReference type="NCBI Taxonomy" id="2924040"/>
    <lineage>
        <taxon>Bacteria</taxon>
        <taxon>Pseudomonadati</taxon>
        <taxon>Bacteroidota</taxon>
        <taxon>Bacteroidia</taxon>
        <taxon>Bacteroidales</taxon>
        <taxon>Tannerellaceae</taxon>
        <taxon>Parabacteroides</taxon>
    </lineage>
</organism>
<evidence type="ECO:0000313" key="9">
    <source>
        <dbReference type="Proteomes" id="UP001165444"/>
    </source>
</evidence>
<evidence type="ECO:0000259" key="7">
    <source>
        <dbReference type="Pfam" id="PF14322"/>
    </source>
</evidence>
<keyword evidence="4" id="KW-0472">Membrane</keyword>
<dbReference type="InterPro" id="IPR012944">
    <property type="entry name" value="SusD_RagB_dom"/>
</dbReference>
<feature type="domain" description="RagB/SusD" evidence="6">
    <location>
        <begin position="320"/>
        <end position="590"/>
    </location>
</feature>
<dbReference type="InterPro" id="IPR011990">
    <property type="entry name" value="TPR-like_helical_dom_sf"/>
</dbReference>
<comment type="similarity">
    <text evidence="2">Belongs to the SusD family.</text>
</comment>
<accession>A0ABT0BWN1</accession>
<evidence type="ECO:0000256" key="1">
    <source>
        <dbReference type="ARBA" id="ARBA00004442"/>
    </source>
</evidence>
<comment type="subcellular location">
    <subcellularLocation>
        <location evidence="1">Cell outer membrane</location>
    </subcellularLocation>
</comment>
<dbReference type="Proteomes" id="UP001165444">
    <property type="component" value="Unassembled WGS sequence"/>
</dbReference>
<evidence type="ECO:0000256" key="5">
    <source>
        <dbReference type="ARBA" id="ARBA00023237"/>
    </source>
</evidence>
<keyword evidence="3" id="KW-0732">Signal</keyword>
<dbReference type="SUPFAM" id="SSF48452">
    <property type="entry name" value="TPR-like"/>
    <property type="match status" value="1"/>
</dbReference>
<gene>
    <name evidence="8" type="ORF">MUN53_00850</name>
</gene>
<evidence type="ECO:0000256" key="3">
    <source>
        <dbReference type="ARBA" id="ARBA00022729"/>
    </source>
</evidence>
<protein>
    <submittedName>
        <fullName evidence="8">RagB/SusD family nutrient uptake outer membrane protein</fullName>
    </submittedName>
</protein>
<keyword evidence="5" id="KW-0998">Cell outer membrane</keyword>
<keyword evidence="9" id="KW-1185">Reference proteome</keyword>
<dbReference type="EMBL" id="JAKZMM010000002">
    <property type="protein sequence ID" value="MCJ2379183.1"/>
    <property type="molecule type" value="Genomic_DNA"/>
</dbReference>
<dbReference type="RefSeq" id="WP_243323019.1">
    <property type="nucleotide sequence ID" value="NZ_JAKZMM010000002.1"/>
</dbReference>